<dbReference type="AlphaFoldDB" id="A0A1J7FV50"/>
<gene>
    <name evidence="2" type="ORF">TanjilG_23210</name>
</gene>
<dbReference type="Gramene" id="OIV91949">
    <property type="protein sequence ID" value="OIV91949"/>
    <property type="gene ID" value="TanjilG_23210"/>
</dbReference>
<dbReference type="EMBL" id="CM007379">
    <property type="protein sequence ID" value="OIV91949.1"/>
    <property type="molecule type" value="Genomic_DNA"/>
</dbReference>
<evidence type="ECO:0000313" key="3">
    <source>
        <dbReference type="Proteomes" id="UP000188354"/>
    </source>
</evidence>
<evidence type="ECO:0000313" key="2">
    <source>
        <dbReference type="EMBL" id="OIV91949.1"/>
    </source>
</evidence>
<dbReference type="STRING" id="3871.A0A1J7FV50"/>
<feature type="region of interest" description="Disordered" evidence="1">
    <location>
        <begin position="62"/>
        <end position="113"/>
    </location>
</feature>
<organism evidence="2 3">
    <name type="scientific">Lupinus angustifolius</name>
    <name type="common">Narrow-leaved blue lupine</name>
    <dbReference type="NCBI Taxonomy" id="3871"/>
    <lineage>
        <taxon>Eukaryota</taxon>
        <taxon>Viridiplantae</taxon>
        <taxon>Streptophyta</taxon>
        <taxon>Embryophyta</taxon>
        <taxon>Tracheophyta</taxon>
        <taxon>Spermatophyta</taxon>
        <taxon>Magnoliopsida</taxon>
        <taxon>eudicotyledons</taxon>
        <taxon>Gunneridae</taxon>
        <taxon>Pentapetalae</taxon>
        <taxon>rosids</taxon>
        <taxon>fabids</taxon>
        <taxon>Fabales</taxon>
        <taxon>Fabaceae</taxon>
        <taxon>Papilionoideae</taxon>
        <taxon>50 kb inversion clade</taxon>
        <taxon>genistoids sensu lato</taxon>
        <taxon>core genistoids</taxon>
        <taxon>Genisteae</taxon>
        <taxon>Lupinus</taxon>
    </lineage>
</organism>
<dbReference type="Proteomes" id="UP000188354">
    <property type="component" value="Chromosome LG19"/>
</dbReference>
<sequence length="128" mass="13650">MKEGKHSVQIPSAELFRFSHRVHSFKMTGEERLGVPVGSYELDPASLPQNLEEIVVPEDVELKAGHNPSVGMSTKPERDASTSKVNLKNSNSAVETKNSVGLNGGSAPPASAVEAFEVPDSSIFCTLS</sequence>
<feature type="compositionally biased region" description="Polar residues" evidence="1">
    <location>
        <begin position="82"/>
        <end position="101"/>
    </location>
</feature>
<name>A0A1J7FV50_LUPAN</name>
<protein>
    <submittedName>
        <fullName evidence="2">Uncharacterized protein</fullName>
    </submittedName>
</protein>
<keyword evidence="3" id="KW-1185">Reference proteome</keyword>
<dbReference type="PANTHER" id="PTHR45089:SF24">
    <property type="entry name" value="DNAJ HEAT SHOCK N-TERMINAL DOMAIN-CONTAINING PROTEIN"/>
    <property type="match status" value="1"/>
</dbReference>
<dbReference type="PANTHER" id="PTHR45089">
    <property type="entry name" value="DNAJ HEAT SHOCK AMINO-TERMINAL DOMAIN PROTEIN-RELATED"/>
    <property type="match status" value="1"/>
</dbReference>
<reference evidence="2 3" key="1">
    <citation type="journal article" date="2017" name="Plant Biotechnol. J.">
        <title>A comprehensive draft genome sequence for lupin (Lupinus angustifolius), an emerging health food: insights into plant-microbe interactions and legume evolution.</title>
        <authorList>
            <person name="Hane J.K."/>
            <person name="Ming Y."/>
            <person name="Kamphuis L.G."/>
            <person name="Nelson M.N."/>
            <person name="Garg G."/>
            <person name="Atkins C.A."/>
            <person name="Bayer P.E."/>
            <person name="Bravo A."/>
            <person name="Bringans S."/>
            <person name="Cannon S."/>
            <person name="Edwards D."/>
            <person name="Foley R."/>
            <person name="Gao L.L."/>
            <person name="Harrison M.J."/>
            <person name="Huang W."/>
            <person name="Hurgobin B."/>
            <person name="Li S."/>
            <person name="Liu C.W."/>
            <person name="McGrath A."/>
            <person name="Morahan G."/>
            <person name="Murray J."/>
            <person name="Weller J."/>
            <person name="Jian J."/>
            <person name="Singh K.B."/>
        </authorList>
    </citation>
    <scope>NUCLEOTIDE SEQUENCE [LARGE SCALE GENOMIC DNA]</scope>
    <source>
        <strain evidence="3">cv. Tanjil</strain>
        <tissue evidence="2">Whole plant</tissue>
    </source>
</reference>
<accession>A0A1J7FV50</accession>
<evidence type="ECO:0000256" key="1">
    <source>
        <dbReference type="SAM" id="MobiDB-lite"/>
    </source>
</evidence>
<proteinExistence type="predicted"/>